<dbReference type="GO" id="GO:0004000">
    <property type="term" value="F:adenosine deaminase activity"/>
    <property type="evidence" value="ECO:0007669"/>
    <property type="project" value="TreeGrafter"/>
</dbReference>
<accession>A0A1G9FB58</accession>
<feature type="domain" description="Adenosine deaminase" evidence="7">
    <location>
        <begin position="10"/>
        <end position="330"/>
    </location>
</feature>
<evidence type="ECO:0000256" key="4">
    <source>
        <dbReference type="ARBA" id="ARBA00022723"/>
    </source>
</evidence>
<dbReference type="Pfam" id="PF00962">
    <property type="entry name" value="A_deaminase"/>
    <property type="match status" value="1"/>
</dbReference>
<evidence type="ECO:0000256" key="1">
    <source>
        <dbReference type="ARBA" id="ARBA00001947"/>
    </source>
</evidence>
<dbReference type="GO" id="GO:0046103">
    <property type="term" value="P:inosine biosynthetic process"/>
    <property type="evidence" value="ECO:0007669"/>
    <property type="project" value="TreeGrafter"/>
</dbReference>
<dbReference type="InterPro" id="IPR006330">
    <property type="entry name" value="Ado/ade_deaminase"/>
</dbReference>
<comment type="similarity">
    <text evidence="2">Belongs to the metallo-dependent hydrolases superfamily. Adenosine and AMP deaminases family.</text>
</comment>
<evidence type="ECO:0000259" key="7">
    <source>
        <dbReference type="Pfam" id="PF00962"/>
    </source>
</evidence>
<keyword evidence="4" id="KW-0479">Metal-binding</keyword>
<dbReference type="OrthoDB" id="9779574at2"/>
<keyword evidence="6" id="KW-0862">Zinc</keyword>
<dbReference type="RefSeq" id="WP_091268775.1">
    <property type="nucleotide sequence ID" value="NZ_FNFK01000075.1"/>
</dbReference>
<evidence type="ECO:0000256" key="3">
    <source>
        <dbReference type="ARBA" id="ARBA00012784"/>
    </source>
</evidence>
<dbReference type="GO" id="GO:0046872">
    <property type="term" value="F:metal ion binding"/>
    <property type="evidence" value="ECO:0007669"/>
    <property type="project" value="UniProtKB-KW"/>
</dbReference>
<organism evidence="8 9">
    <name type="scientific">Alkalibacterium thalassium</name>
    <dbReference type="NCBI Taxonomy" id="426701"/>
    <lineage>
        <taxon>Bacteria</taxon>
        <taxon>Bacillati</taxon>
        <taxon>Bacillota</taxon>
        <taxon>Bacilli</taxon>
        <taxon>Lactobacillales</taxon>
        <taxon>Carnobacteriaceae</taxon>
        <taxon>Alkalibacterium</taxon>
    </lineage>
</organism>
<evidence type="ECO:0000313" key="8">
    <source>
        <dbReference type="EMBL" id="SDK85642.1"/>
    </source>
</evidence>
<dbReference type="NCBIfam" id="TIGR01430">
    <property type="entry name" value="aden_deam"/>
    <property type="match status" value="1"/>
</dbReference>
<evidence type="ECO:0000256" key="5">
    <source>
        <dbReference type="ARBA" id="ARBA00022801"/>
    </source>
</evidence>
<dbReference type="GO" id="GO:0006154">
    <property type="term" value="P:adenosine catabolic process"/>
    <property type="evidence" value="ECO:0007669"/>
    <property type="project" value="TreeGrafter"/>
</dbReference>
<evidence type="ECO:0000256" key="2">
    <source>
        <dbReference type="ARBA" id="ARBA00006676"/>
    </source>
</evidence>
<dbReference type="EC" id="3.5.4.4" evidence="3"/>
<dbReference type="PANTHER" id="PTHR11409:SF43">
    <property type="entry name" value="ADENOSINE DEAMINASE"/>
    <property type="match status" value="1"/>
</dbReference>
<dbReference type="SUPFAM" id="SSF51556">
    <property type="entry name" value="Metallo-dependent hydrolases"/>
    <property type="match status" value="1"/>
</dbReference>
<name>A0A1G9FB58_9LACT</name>
<dbReference type="STRING" id="426701.SAMN04488098_10757"/>
<dbReference type="InterPro" id="IPR032466">
    <property type="entry name" value="Metal_Hydrolase"/>
</dbReference>
<evidence type="ECO:0000313" key="9">
    <source>
        <dbReference type="Proteomes" id="UP000199433"/>
    </source>
</evidence>
<gene>
    <name evidence="8" type="ORF">SAMN04488098_10757</name>
</gene>
<dbReference type="InterPro" id="IPR001365">
    <property type="entry name" value="A_deaminase_dom"/>
</dbReference>
<reference evidence="9" key="1">
    <citation type="submission" date="2016-10" db="EMBL/GenBank/DDBJ databases">
        <authorList>
            <person name="Varghese N."/>
            <person name="Submissions S."/>
        </authorList>
    </citation>
    <scope>NUCLEOTIDE SEQUENCE [LARGE SCALE GENOMIC DNA]</scope>
    <source>
        <strain evidence="9">DSM 19181</strain>
    </source>
</reference>
<keyword evidence="9" id="KW-1185">Reference proteome</keyword>
<dbReference type="PANTHER" id="PTHR11409">
    <property type="entry name" value="ADENOSINE DEAMINASE"/>
    <property type="match status" value="1"/>
</dbReference>
<protein>
    <recommendedName>
        <fullName evidence="3">adenosine deaminase</fullName>
        <ecNumber evidence="3">3.5.4.4</ecNumber>
    </recommendedName>
</protein>
<dbReference type="Gene3D" id="3.20.20.140">
    <property type="entry name" value="Metal-dependent hydrolases"/>
    <property type="match status" value="1"/>
</dbReference>
<dbReference type="GO" id="GO:0043103">
    <property type="term" value="P:hypoxanthine salvage"/>
    <property type="evidence" value="ECO:0007669"/>
    <property type="project" value="TreeGrafter"/>
</dbReference>
<dbReference type="Proteomes" id="UP000199433">
    <property type="component" value="Unassembled WGS sequence"/>
</dbReference>
<dbReference type="GO" id="GO:0005829">
    <property type="term" value="C:cytosol"/>
    <property type="evidence" value="ECO:0007669"/>
    <property type="project" value="TreeGrafter"/>
</dbReference>
<keyword evidence="5" id="KW-0378">Hydrolase</keyword>
<dbReference type="AlphaFoldDB" id="A0A1G9FB58"/>
<dbReference type="EMBL" id="FNFK01000075">
    <property type="protein sequence ID" value="SDK85642.1"/>
    <property type="molecule type" value="Genomic_DNA"/>
</dbReference>
<evidence type="ECO:0000256" key="6">
    <source>
        <dbReference type="ARBA" id="ARBA00022833"/>
    </source>
</evidence>
<sequence>MNRKELVNLPKVELHCHLDGSVPMKTLIELAEKEGYTNPEEEMRGAIAPADSGTLKEYLSSFETILPLLQTKENLTEATYAVIEDANRENIVYLELRFGPLLHQRKGLSVKEVIEAVDKGIQKAANDFPVKVSLIACALRHHSQERNTQLFEEVSQLPEGMVAAVDVAGDEGNFPNEQVRRPVSTARSLGMDMTIHSGETGSVDNVLSAMDMGTRRLGHGVAIRQDQDALQNVRAKDVLLELCPTSNIQTRAIPSFKDYPLRYFLDEGIKVCINTDNRTVSNTTVTDELMNCIAHCGMTAEDLKQVMLNAITYAFTDEGTKQQVIRQIEEQYVF</sequence>
<proteinExistence type="inferred from homology"/>
<comment type="cofactor">
    <cofactor evidence="1">
        <name>Zn(2+)</name>
        <dbReference type="ChEBI" id="CHEBI:29105"/>
    </cofactor>
</comment>